<dbReference type="EMBL" id="MU866114">
    <property type="protein sequence ID" value="KAK4179605.1"/>
    <property type="molecule type" value="Genomic_DNA"/>
</dbReference>
<reference evidence="1" key="2">
    <citation type="submission" date="2023-05" db="EMBL/GenBank/DDBJ databases">
        <authorList>
            <consortium name="Lawrence Berkeley National Laboratory"/>
            <person name="Steindorff A."/>
            <person name="Hensen N."/>
            <person name="Bonometti L."/>
            <person name="Westerberg I."/>
            <person name="Brannstrom I.O."/>
            <person name="Guillou S."/>
            <person name="Cros-Aarteil S."/>
            <person name="Calhoun S."/>
            <person name="Haridas S."/>
            <person name="Kuo A."/>
            <person name="Mondo S."/>
            <person name="Pangilinan J."/>
            <person name="Riley R."/>
            <person name="Labutti K."/>
            <person name="Andreopoulos B."/>
            <person name="Lipzen A."/>
            <person name="Chen C."/>
            <person name="Yanf M."/>
            <person name="Daum C."/>
            <person name="Ng V."/>
            <person name="Clum A."/>
            <person name="Ohm R."/>
            <person name="Martin F."/>
            <person name="Silar P."/>
            <person name="Natvig D."/>
            <person name="Lalanne C."/>
            <person name="Gautier V."/>
            <person name="Ament-Velasquez S.L."/>
            <person name="Kruys A."/>
            <person name="Hutchinson M.I."/>
            <person name="Powell A.J."/>
            <person name="Barry K."/>
            <person name="Miller A.N."/>
            <person name="Grigoriev I.V."/>
            <person name="Debuchy R."/>
            <person name="Gladieux P."/>
            <person name="Thoren M.H."/>
            <person name="Johannesson H."/>
        </authorList>
    </citation>
    <scope>NUCLEOTIDE SEQUENCE</scope>
    <source>
        <strain evidence="1">CBS 892.96</strain>
    </source>
</reference>
<sequence length="196" mass="22129">MYQPKKHEQKASRFYIDPQCNGLIPSILAAVGRYFTASRSHLPNIASSCYDAYKTLARLYKKDLRSRVNGPFPLFDVAQDMLVISPIHTGSYNWPRVSYPSIPLSFDTVGSVGHWKQQYPLAINDLPATGSLANITSIAIYLKPKMDDGVVCRPTQWLWADDACPNLEKIYILNMNRPLLQQDFSAIKKNHLVAGR</sequence>
<gene>
    <name evidence="1" type="ORF">QBC36DRAFT_362135</name>
</gene>
<keyword evidence="2" id="KW-1185">Reference proteome</keyword>
<protein>
    <submittedName>
        <fullName evidence="1">Uncharacterized protein</fullName>
    </submittedName>
</protein>
<dbReference type="Proteomes" id="UP001302321">
    <property type="component" value="Unassembled WGS sequence"/>
</dbReference>
<evidence type="ECO:0000313" key="2">
    <source>
        <dbReference type="Proteomes" id="UP001302321"/>
    </source>
</evidence>
<reference evidence="1" key="1">
    <citation type="journal article" date="2023" name="Mol. Phylogenet. Evol.">
        <title>Genome-scale phylogeny and comparative genomics of the fungal order Sordariales.</title>
        <authorList>
            <person name="Hensen N."/>
            <person name="Bonometti L."/>
            <person name="Westerberg I."/>
            <person name="Brannstrom I.O."/>
            <person name="Guillou S."/>
            <person name="Cros-Aarteil S."/>
            <person name="Calhoun S."/>
            <person name="Haridas S."/>
            <person name="Kuo A."/>
            <person name="Mondo S."/>
            <person name="Pangilinan J."/>
            <person name="Riley R."/>
            <person name="LaButti K."/>
            <person name="Andreopoulos B."/>
            <person name="Lipzen A."/>
            <person name="Chen C."/>
            <person name="Yan M."/>
            <person name="Daum C."/>
            <person name="Ng V."/>
            <person name="Clum A."/>
            <person name="Steindorff A."/>
            <person name="Ohm R.A."/>
            <person name="Martin F."/>
            <person name="Silar P."/>
            <person name="Natvig D.O."/>
            <person name="Lalanne C."/>
            <person name="Gautier V."/>
            <person name="Ament-Velasquez S.L."/>
            <person name="Kruys A."/>
            <person name="Hutchinson M.I."/>
            <person name="Powell A.J."/>
            <person name="Barry K."/>
            <person name="Miller A.N."/>
            <person name="Grigoriev I.V."/>
            <person name="Debuchy R."/>
            <person name="Gladieux P."/>
            <person name="Hiltunen Thoren M."/>
            <person name="Johannesson H."/>
        </authorList>
    </citation>
    <scope>NUCLEOTIDE SEQUENCE</scope>
    <source>
        <strain evidence="1">CBS 892.96</strain>
    </source>
</reference>
<evidence type="ECO:0000313" key="1">
    <source>
        <dbReference type="EMBL" id="KAK4179605.1"/>
    </source>
</evidence>
<accession>A0AAN7AB14</accession>
<name>A0AAN7AB14_9PEZI</name>
<organism evidence="1 2">
    <name type="scientific">Triangularia setosa</name>
    <dbReference type="NCBI Taxonomy" id="2587417"/>
    <lineage>
        <taxon>Eukaryota</taxon>
        <taxon>Fungi</taxon>
        <taxon>Dikarya</taxon>
        <taxon>Ascomycota</taxon>
        <taxon>Pezizomycotina</taxon>
        <taxon>Sordariomycetes</taxon>
        <taxon>Sordariomycetidae</taxon>
        <taxon>Sordariales</taxon>
        <taxon>Podosporaceae</taxon>
        <taxon>Triangularia</taxon>
    </lineage>
</organism>
<dbReference type="AlphaFoldDB" id="A0AAN7AB14"/>
<proteinExistence type="predicted"/>
<comment type="caution">
    <text evidence="1">The sequence shown here is derived from an EMBL/GenBank/DDBJ whole genome shotgun (WGS) entry which is preliminary data.</text>
</comment>